<keyword evidence="3" id="KW-0472">Membrane</keyword>
<dbReference type="RefSeq" id="XP_066829324.1">
    <property type="nucleotide sequence ID" value="XM_066972379.1"/>
</dbReference>
<keyword evidence="3" id="KW-1133">Transmembrane helix</keyword>
<feature type="transmembrane region" description="Helical" evidence="3">
    <location>
        <begin position="931"/>
        <end position="952"/>
    </location>
</feature>
<dbReference type="PANTHER" id="PTHR31011:SF2">
    <property type="entry name" value="PROTEIN STB2-RELATED"/>
    <property type="match status" value="1"/>
</dbReference>
<sequence length="997" mass="113830">MLSIYGLTARDNSTTSKYASDNASQKKRSTASNVSTTQKEDGFANPNDFITYIIPDFNAVKYFQKDFVSNNEFYLMEETEVNGFEVYLVEQWVINRSIGTVVTIYTGNEQSKIVALKFTIVKKPMKYYPLRFQEYLNELIQNHAKMKSVDKVEKVPKPRPSETRSSSANELLTIAHISNHPPPPPSSSSSQQQQQQKKEKSADFTNEVCFVTNLASLPSNLNLLPVPDGDVRKLEAPFMVNYDLKKLQCTGRSVSLTSDKITDANEGKFRQMYKIYNVKIPIKFAVREIVNVVQTCLFYFDLLDGRYCTGLLCVKTEQAIINWWNLIGLPHFNAKPDPKNGILPPRTVAAMISLILSVRLRLLMLGVSDVPKDPFDFESFLIAIGLFQRQYKLTKSRKLDMETLNKLFTITNAKLMPEKESNYFYSSLYGSGDGDGNGEYEAQSAPPPSSGNSTTPPSKRMYGKMELKKMAHGLKNTVQDHINVSSNRDPDEQPTGKQTGGRIRNKIAKLADNITPPEVENLDLGELVRHYIIGKTLTRLFRGVEGNALAIDEGNARLRMNESSSKRGKSIGDGGEAHLYSFESLRNKIAQNHDLQVNPDNSKYALGLSRRFGLQNKRSFTDLNTSFSFLDVPNFDHKQSLQSSSIVDSFLQLGQENNISCAESLGTSSQIEFDNPPKKTQSRQLSEPAKLTRYLNRRNSWPFLVTKDEINLNACVQFKSEEVINLEFVSSCKARPRSASTSVIQEPTPSQVSHNSSLRTLYKFSRDYLANVHKLMQYENLRGFYFENTEQDHVSNATVSKSFQLLNMDLMKLKNLRLQVTAAKRRIMEEGSVEYLGYNLGTLSTNVDRLSYEIRIVSKKIKEMEENFKIYEKKFEDDCQAKMKRMIDQVLKSNDFRQVYQDPETRNLIAFKLTGDKDYIQYTESNEQMSLVRWIVVYFYDIFMTIFSFFKFERTNMDLERIRNSWIKLDPSRSIIKKAYSYLGRDPSRDSVAAAET</sequence>
<evidence type="ECO:0000256" key="1">
    <source>
        <dbReference type="SAM" id="Coils"/>
    </source>
</evidence>
<dbReference type="Pfam" id="PF25995">
    <property type="entry name" value="STB6_N"/>
    <property type="match status" value="1"/>
</dbReference>
<dbReference type="InterPro" id="IPR059025">
    <property type="entry name" value="STB6_N"/>
</dbReference>
<proteinExistence type="predicted"/>
<dbReference type="Proteomes" id="UP001497383">
    <property type="component" value="Chromosome 3"/>
</dbReference>
<dbReference type="InterPro" id="IPR038919">
    <property type="entry name" value="STB2/STB2"/>
</dbReference>
<feature type="domain" description="STB6-like N-terminal" evidence="4">
    <location>
        <begin position="51"/>
        <end position="247"/>
    </location>
</feature>
<feature type="coiled-coil region" evidence="1">
    <location>
        <begin position="847"/>
        <end position="874"/>
    </location>
</feature>
<feature type="compositionally biased region" description="Polar residues" evidence="2">
    <location>
        <begin position="13"/>
        <end position="23"/>
    </location>
</feature>
<keyword evidence="6" id="KW-1185">Reference proteome</keyword>
<organism evidence="5 6">
    <name type="scientific">Lodderomyces beijingensis</name>
    <dbReference type="NCBI Taxonomy" id="1775926"/>
    <lineage>
        <taxon>Eukaryota</taxon>
        <taxon>Fungi</taxon>
        <taxon>Dikarya</taxon>
        <taxon>Ascomycota</taxon>
        <taxon>Saccharomycotina</taxon>
        <taxon>Pichiomycetes</taxon>
        <taxon>Debaryomycetaceae</taxon>
        <taxon>Candida/Lodderomyces clade</taxon>
        <taxon>Lodderomyces</taxon>
    </lineage>
</organism>
<feature type="region of interest" description="Disordered" evidence="2">
    <location>
        <begin position="13"/>
        <end position="39"/>
    </location>
</feature>
<protein>
    <recommendedName>
        <fullName evidence="4">STB6-like N-terminal domain-containing protein</fullName>
    </recommendedName>
</protein>
<reference evidence="5 6" key="1">
    <citation type="submission" date="2024-03" db="EMBL/GenBank/DDBJ databases">
        <authorList>
            <person name="Brejova B."/>
        </authorList>
    </citation>
    <scope>NUCLEOTIDE SEQUENCE [LARGE SCALE GENOMIC DNA]</scope>
    <source>
        <strain evidence="5 6">CBS 14171</strain>
    </source>
</reference>
<feature type="region of interest" description="Disordered" evidence="2">
    <location>
        <begin position="176"/>
        <end position="198"/>
    </location>
</feature>
<evidence type="ECO:0000256" key="2">
    <source>
        <dbReference type="SAM" id="MobiDB-lite"/>
    </source>
</evidence>
<dbReference type="PANTHER" id="PTHR31011">
    <property type="entry name" value="PROTEIN STB2-RELATED"/>
    <property type="match status" value="1"/>
</dbReference>
<evidence type="ECO:0000313" key="5">
    <source>
        <dbReference type="EMBL" id="CAK9438039.1"/>
    </source>
</evidence>
<gene>
    <name evidence="5" type="ORF">LODBEIA_P23860</name>
</gene>
<dbReference type="GeneID" id="92207582"/>
<evidence type="ECO:0000256" key="3">
    <source>
        <dbReference type="SAM" id="Phobius"/>
    </source>
</evidence>
<dbReference type="EMBL" id="OZ022407">
    <property type="protein sequence ID" value="CAK9438039.1"/>
    <property type="molecule type" value="Genomic_DNA"/>
</dbReference>
<keyword evidence="3" id="KW-0812">Transmembrane</keyword>
<feature type="region of interest" description="Disordered" evidence="2">
    <location>
        <begin position="435"/>
        <end position="460"/>
    </location>
</feature>
<feature type="region of interest" description="Disordered" evidence="2">
    <location>
        <begin position="482"/>
        <end position="503"/>
    </location>
</feature>
<evidence type="ECO:0000313" key="6">
    <source>
        <dbReference type="Proteomes" id="UP001497383"/>
    </source>
</evidence>
<evidence type="ECO:0000259" key="4">
    <source>
        <dbReference type="Pfam" id="PF25995"/>
    </source>
</evidence>
<accession>A0ABP0ZPQ2</accession>
<name>A0ABP0ZPQ2_9ASCO</name>
<keyword evidence="1" id="KW-0175">Coiled coil</keyword>